<reference evidence="10" key="1">
    <citation type="submission" date="2022-10" db="EMBL/GenBank/DDBJ databases">
        <authorList>
            <person name="Yu W.X."/>
        </authorList>
    </citation>
    <scope>NUCLEOTIDE SEQUENCE</scope>
    <source>
        <strain evidence="10">D04</strain>
    </source>
</reference>
<comment type="similarity">
    <text evidence="7">Belongs to the TonB-dependent receptor family.</text>
</comment>
<keyword evidence="6 7" id="KW-0998">Cell outer membrane</keyword>
<keyword evidence="3 7" id="KW-1134">Transmembrane beta strand</keyword>
<feature type="domain" description="TonB-dependent receptor plug" evidence="9">
    <location>
        <begin position="123"/>
        <end position="228"/>
    </location>
</feature>
<dbReference type="InterPro" id="IPR037066">
    <property type="entry name" value="Plug_dom_sf"/>
</dbReference>
<keyword evidence="11" id="KW-1185">Reference proteome</keyword>
<accession>A0AAE3MBP9</accession>
<evidence type="ECO:0000256" key="6">
    <source>
        <dbReference type="ARBA" id="ARBA00023237"/>
    </source>
</evidence>
<protein>
    <submittedName>
        <fullName evidence="10">TonB-dependent receptor</fullName>
    </submittedName>
</protein>
<keyword evidence="2 7" id="KW-0813">Transport</keyword>
<sequence length="1043" mass="115094">MKKSDGLINWLKKLFAVFLIAFISTLAMAQEKNITGSVTEAGTNIAIPGVTVVEIGTTNGTITDINGNFTLQVKPSAQLEFSFIGMVTQTITVGNELIINVDMKSDLVGLDEVVVTGYTSEKIADLTGAVSIVEVDEIMKQGENNPIKAMQGRIPGVNISGDGNPSGSSTVRIRGIGTLNNNDPLYVIDGVPTKGGMHELNPSDIKSIQVLRDASAASIYGSRAGNGVIIITTKQGKEGKTKVNFDMFQTFSQYGEIIDMLNTKQFGQAQWQAMINSGVDPNNNQIGYVYDYEYDNSGNAILNGMKLPKYIDARDGTNTMLTSDTDWFNEITRPGFAQSYNLSISNGTDKSNNFFSLGYYDNKGTVNETYFKRFSSRINTSRKILGDLITIGENLTINNTSELQTPGGVLDLAILSLPVMPVKTVDGDWGSVTSGMRDRDNPARILDANKDNPYSYWRLFGNAYIDIQPIKNLHIKSSFGLDYSNYYQRVLTYSFTGRLGSDLTSSKMIQSHSMKWNWTNTVNYVVQLNNSRFSFLLGTEMIDNSDINFSAERRTYEVEDPDYMWPDAGVGEMYATGGSTGYTLNSFFGKIDYGFADKYLASVTMRRDGSSRFGKDNRYATFPAFSAGWRIDQEGFMAGTQGIISNLKLRVGWGQTGNQEIDNYANRTLIYANYIGETGAGINTGTAYDITGSNSGILPSGYSLTQRANDEIKWETTTQTNIGLDFGFYNQAIYGSIEAYLKNTEDILVKPPYLGAIGEGGDHWVNGASMENKGLELAIGYRSETSFGLSYDINANFSGYRNKITKLPESVVNSYGGNGTTDNILGRPLNSFYGYVADGLFQSQDEVDNYVTQTGKGLGRIRYKNMNDDEVIDENDRAWIGNPHPDFEYGLNIALGWKGFDMTAFLQGVYGIDVYNSVKRFTDFWAVDELGSNKGTRVLDAWSPTNTGSDIPALSYSDLNNEKRTFSYYVENGSYLKLRLIQLGYSLPKDLLSKMKLSKARLYVSGQNLMTIKSKDFTGLDPENPALAYPISTSFTVGMNISF</sequence>
<evidence type="ECO:0000313" key="10">
    <source>
        <dbReference type="EMBL" id="MCW3804567.1"/>
    </source>
</evidence>
<evidence type="ECO:0000256" key="2">
    <source>
        <dbReference type="ARBA" id="ARBA00022448"/>
    </source>
</evidence>
<comment type="caution">
    <text evidence="10">The sequence shown here is derived from an EMBL/GenBank/DDBJ whole genome shotgun (WGS) entry which is preliminary data.</text>
</comment>
<comment type="subcellular location">
    <subcellularLocation>
        <location evidence="1 7">Cell outer membrane</location>
        <topology evidence="1 7">Multi-pass membrane protein</topology>
    </subcellularLocation>
</comment>
<dbReference type="NCBIfam" id="TIGR04056">
    <property type="entry name" value="OMP_RagA_SusC"/>
    <property type="match status" value="1"/>
</dbReference>
<feature type="signal peptide" evidence="8">
    <location>
        <begin position="1"/>
        <end position="29"/>
    </location>
</feature>
<dbReference type="InterPro" id="IPR023997">
    <property type="entry name" value="TonB-dep_OMP_SusC/RagA_CS"/>
</dbReference>
<evidence type="ECO:0000256" key="8">
    <source>
        <dbReference type="SAM" id="SignalP"/>
    </source>
</evidence>
<dbReference type="InterPro" id="IPR039426">
    <property type="entry name" value="TonB-dep_rcpt-like"/>
</dbReference>
<dbReference type="NCBIfam" id="TIGR04057">
    <property type="entry name" value="SusC_RagA_signa"/>
    <property type="match status" value="1"/>
</dbReference>
<dbReference type="AlphaFoldDB" id="A0AAE3MBP9"/>
<dbReference type="InterPro" id="IPR012910">
    <property type="entry name" value="Plug_dom"/>
</dbReference>
<dbReference type="Proteomes" id="UP001207408">
    <property type="component" value="Unassembled WGS sequence"/>
</dbReference>
<proteinExistence type="inferred from homology"/>
<dbReference type="SUPFAM" id="SSF56935">
    <property type="entry name" value="Porins"/>
    <property type="match status" value="1"/>
</dbReference>
<dbReference type="SUPFAM" id="SSF49464">
    <property type="entry name" value="Carboxypeptidase regulatory domain-like"/>
    <property type="match status" value="1"/>
</dbReference>
<feature type="chain" id="PRO_5042081030" evidence="8">
    <location>
        <begin position="30"/>
        <end position="1043"/>
    </location>
</feature>
<dbReference type="InterPro" id="IPR008969">
    <property type="entry name" value="CarboxyPept-like_regulatory"/>
</dbReference>
<dbReference type="PROSITE" id="PS52016">
    <property type="entry name" value="TONB_DEPENDENT_REC_3"/>
    <property type="match status" value="1"/>
</dbReference>
<keyword evidence="8" id="KW-0732">Signal</keyword>
<keyword evidence="5 7" id="KW-0472">Membrane</keyword>
<dbReference type="InterPro" id="IPR036942">
    <property type="entry name" value="Beta-barrel_TonB_sf"/>
</dbReference>
<dbReference type="GO" id="GO:0009279">
    <property type="term" value="C:cell outer membrane"/>
    <property type="evidence" value="ECO:0007669"/>
    <property type="project" value="UniProtKB-SubCell"/>
</dbReference>
<organism evidence="10 11">
    <name type="scientific">Plebeiibacterium marinum</name>
    <dbReference type="NCBI Taxonomy" id="2992111"/>
    <lineage>
        <taxon>Bacteria</taxon>
        <taxon>Pseudomonadati</taxon>
        <taxon>Bacteroidota</taxon>
        <taxon>Bacteroidia</taxon>
        <taxon>Marinilabiliales</taxon>
        <taxon>Marinilabiliaceae</taxon>
        <taxon>Plebeiibacterium</taxon>
    </lineage>
</organism>
<evidence type="ECO:0000256" key="4">
    <source>
        <dbReference type="ARBA" id="ARBA00022692"/>
    </source>
</evidence>
<dbReference type="Pfam" id="PF07715">
    <property type="entry name" value="Plug"/>
    <property type="match status" value="1"/>
</dbReference>
<evidence type="ECO:0000313" key="11">
    <source>
        <dbReference type="Proteomes" id="UP001207408"/>
    </source>
</evidence>
<dbReference type="Gene3D" id="2.60.40.1120">
    <property type="entry name" value="Carboxypeptidase-like, regulatory domain"/>
    <property type="match status" value="1"/>
</dbReference>
<dbReference type="RefSeq" id="WP_301197788.1">
    <property type="nucleotide sequence ID" value="NZ_JAPDPI010000003.1"/>
</dbReference>
<dbReference type="InterPro" id="IPR023996">
    <property type="entry name" value="TonB-dep_OMP_SusC/RagA"/>
</dbReference>
<evidence type="ECO:0000256" key="5">
    <source>
        <dbReference type="ARBA" id="ARBA00023136"/>
    </source>
</evidence>
<evidence type="ECO:0000256" key="7">
    <source>
        <dbReference type="PROSITE-ProRule" id="PRU01360"/>
    </source>
</evidence>
<dbReference type="Pfam" id="PF13715">
    <property type="entry name" value="CarbopepD_reg_2"/>
    <property type="match status" value="1"/>
</dbReference>
<keyword evidence="10" id="KW-0675">Receptor</keyword>
<keyword evidence="4 7" id="KW-0812">Transmembrane</keyword>
<evidence type="ECO:0000256" key="3">
    <source>
        <dbReference type="ARBA" id="ARBA00022452"/>
    </source>
</evidence>
<dbReference type="Gene3D" id="2.40.170.20">
    <property type="entry name" value="TonB-dependent receptor, beta-barrel domain"/>
    <property type="match status" value="1"/>
</dbReference>
<evidence type="ECO:0000259" key="9">
    <source>
        <dbReference type="Pfam" id="PF07715"/>
    </source>
</evidence>
<evidence type="ECO:0000256" key="1">
    <source>
        <dbReference type="ARBA" id="ARBA00004571"/>
    </source>
</evidence>
<gene>
    <name evidence="10" type="ORF">OM074_02955</name>
</gene>
<dbReference type="Gene3D" id="2.170.130.10">
    <property type="entry name" value="TonB-dependent receptor, plug domain"/>
    <property type="match status" value="1"/>
</dbReference>
<name>A0AAE3MBP9_9BACT</name>
<dbReference type="EMBL" id="JAPDPI010000003">
    <property type="protein sequence ID" value="MCW3804567.1"/>
    <property type="molecule type" value="Genomic_DNA"/>
</dbReference>